<dbReference type="GO" id="GO:0005829">
    <property type="term" value="C:cytosol"/>
    <property type="evidence" value="ECO:0007669"/>
    <property type="project" value="TreeGrafter"/>
</dbReference>
<keyword evidence="11" id="KW-1185">Reference proteome</keyword>
<evidence type="ECO:0000256" key="2">
    <source>
        <dbReference type="ARBA" id="ARBA00022679"/>
    </source>
</evidence>
<comment type="similarity">
    <text evidence="1 8">Belongs to the cytidylate kinase family. Type 1 subfamily.</text>
</comment>
<evidence type="ECO:0000256" key="4">
    <source>
        <dbReference type="ARBA" id="ARBA00022777"/>
    </source>
</evidence>
<dbReference type="PANTHER" id="PTHR21299:SF2">
    <property type="entry name" value="CYTIDYLATE KINASE"/>
    <property type="match status" value="1"/>
</dbReference>
<dbReference type="Gene3D" id="3.40.50.300">
    <property type="entry name" value="P-loop containing nucleotide triphosphate hydrolases"/>
    <property type="match status" value="1"/>
</dbReference>
<comment type="catalytic activity">
    <reaction evidence="7 8">
        <text>CMP + ATP = CDP + ADP</text>
        <dbReference type="Rhea" id="RHEA:11600"/>
        <dbReference type="ChEBI" id="CHEBI:30616"/>
        <dbReference type="ChEBI" id="CHEBI:58069"/>
        <dbReference type="ChEBI" id="CHEBI:60377"/>
        <dbReference type="ChEBI" id="CHEBI:456216"/>
        <dbReference type="EC" id="2.7.4.25"/>
    </reaction>
</comment>
<organism evidence="10 11">
    <name type="scientific">Mycolicibacterium flavescens</name>
    <name type="common">Mycobacterium flavescens</name>
    <dbReference type="NCBI Taxonomy" id="1776"/>
    <lineage>
        <taxon>Bacteria</taxon>
        <taxon>Bacillati</taxon>
        <taxon>Actinomycetota</taxon>
        <taxon>Actinomycetes</taxon>
        <taxon>Mycobacteriales</taxon>
        <taxon>Mycobacteriaceae</taxon>
        <taxon>Mycolicibacterium</taxon>
    </lineage>
</organism>
<keyword evidence="5 8" id="KW-0067">ATP-binding</keyword>
<feature type="binding site" evidence="8">
    <location>
        <begin position="10"/>
        <end position="18"/>
    </location>
    <ligand>
        <name>ATP</name>
        <dbReference type="ChEBI" id="CHEBI:30616"/>
    </ligand>
</feature>
<evidence type="ECO:0000256" key="1">
    <source>
        <dbReference type="ARBA" id="ARBA00009427"/>
    </source>
</evidence>
<dbReference type="CDD" id="cd02020">
    <property type="entry name" value="CMPK"/>
    <property type="match status" value="1"/>
</dbReference>
<evidence type="ECO:0000313" key="11">
    <source>
        <dbReference type="Proteomes" id="UP000094053"/>
    </source>
</evidence>
<dbReference type="GO" id="GO:0036430">
    <property type="term" value="F:CMP kinase activity"/>
    <property type="evidence" value="ECO:0007669"/>
    <property type="project" value="RHEA"/>
</dbReference>
<protein>
    <recommendedName>
        <fullName evidence="8">Cytidylate kinase</fullName>
        <shortName evidence="8">CK</shortName>
        <ecNumber evidence="8">2.7.4.25</ecNumber>
    </recommendedName>
    <alternativeName>
        <fullName evidence="8">Cytidine monophosphate kinase</fullName>
        <shortName evidence="8">CMP kinase</shortName>
    </alternativeName>
</protein>
<dbReference type="EC" id="2.7.4.25" evidence="8"/>
<comment type="catalytic activity">
    <reaction evidence="6 8">
        <text>dCMP + ATP = dCDP + ADP</text>
        <dbReference type="Rhea" id="RHEA:25094"/>
        <dbReference type="ChEBI" id="CHEBI:30616"/>
        <dbReference type="ChEBI" id="CHEBI:57566"/>
        <dbReference type="ChEBI" id="CHEBI:58593"/>
        <dbReference type="ChEBI" id="CHEBI:456216"/>
        <dbReference type="EC" id="2.7.4.25"/>
    </reaction>
</comment>
<accession>A0A1E3RAJ8</accession>
<evidence type="ECO:0000256" key="7">
    <source>
        <dbReference type="ARBA" id="ARBA00048478"/>
    </source>
</evidence>
<dbReference type="OrthoDB" id="9807434at2"/>
<dbReference type="GO" id="GO:0006220">
    <property type="term" value="P:pyrimidine nucleotide metabolic process"/>
    <property type="evidence" value="ECO:0007669"/>
    <property type="project" value="UniProtKB-UniRule"/>
</dbReference>
<keyword evidence="8" id="KW-0963">Cytoplasm</keyword>
<evidence type="ECO:0000256" key="5">
    <source>
        <dbReference type="ARBA" id="ARBA00022840"/>
    </source>
</evidence>
<sequence>MTALVVAIDGPAGTGKSTVSRGLARELAARYLDTGAMYRIVTLAVLRAGADLGDAHAVAAVAKNADLAVGHDPDEDRSYLDGEDVSVEIRGDAVTKAVSAVSAVPAVRTRLVDLQRTLAGGQDSVVVEGRDIGTVVLPDADVKIFLTASAEERARRRNDQNVAAGQPDDYESVLADVKRRDHLDSTRAVSPLRPADDAVVVDTSAMTQTEVIEHLKRLVRERAGAQR</sequence>
<comment type="subcellular location">
    <subcellularLocation>
        <location evidence="8">Cytoplasm</location>
    </subcellularLocation>
</comment>
<dbReference type="STRING" id="1776.BHQ18_25840"/>
<dbReference type="RefSeq" id="WP_069416510.1">
    <property type="nucleotide sequence ID" value="NZ_JACKUL010000014.1"/>
</dbReference>
<keyword evidence="4 8" id="KW-0418">Kinase</keyword>
<proteinExistence type="inferred from homology"/>
<dbReference type="NCBIfam" id="TIGR00017">
    <property type="entry name" value="cmk"/>
    <property type="match status" value="1"/>
</dbReference>
<dbReference type="PANTHER" id="PTHR21299">
    <property type="entry name" value="CYTIDYLATE KINASE/PANTOATE-BETA-ALANINE LIGASE"/>
    <property type="match status" value="1"/>
</dbReference>
<feature type="domain" description="Cytidylate kinase" evidence="9">
    <location>
        <begin position="6"/>
        <end position="220"/>
    </location>
</feature>
<evidence type="ECO:0000259" key="9">
    <source>
        <dbReference type="Pfam" id="PF02224"/>
    </source>
</evidence>
<dbReference type="AlphaFoldDB" id="A0A1E3RAJ8"/>
<dbReference type="InterPro" id="IPR027417">
    <property type="entry name" value="P-loop_NTPase"/>
</dbReference>
<dbReference type="HAMAP" id="MF_00238">
    <property type="entry name" value="Cytidyl_kinase_type1"/>
    <property type="match status" value="1"/>
</dbReference>
<evidence type="ECO:0000313" key="10">
    <source>
        <dbReference type="EMBL" id="ODQ86940.1"/>
    </source>
</evidence>
<dbReference type="InterPro" id="IPR003136">
    <property type="entry name" value="Cytidylate_kin"/>
</dbReference>
<dbReference type="GO" id="GO:0005524">
    <property type="term" value="F:ATP binding"/>
    <property type="evidence" value="ECO:0007669"/>
    <property type="project" value="UniProtKB-UniRule"/>
</dbReference>
<reference evidence="11" key="1">
    <citation type="submission" date="2016-09" db="EMBL/GenBank/DDBJ databases">
        <authorList>
            <person name="Greninger A.L."/>
            <person name="Jerome K.R."/>
            <person name="Mcnair B."/>
            <person name="Wallis C."/>
            <person name="Fang F."/>
        </authorList>
    </citation>
    <scope>NUCLEOTIDE SEQUENCE [LARGE SCALE GENOMIC DNA]</scope>
    <source>
        <strain evidence="11">M6</strain>
    </source>
</reference>
<dbReference type="Pfam" id="PF02224">
    <property type="entry name" value="Cytidylate_kin"/>
    <property type="match status" value="1"/>
</dbReference>
<dbReference type="Proteomes" id="UP000094053">
    <property type="component" value="Unassembled WGS sequence"/>
</dbReference>
<keyword evidence="3 8" id="KW-0547">Nucleotide-binding</keyword>
<comment type="caution">
    <text evidence="10">The sequence shown here is derived from an EMBL/GenBank/DDBJ whole genome shotgun (WGS) entry which is preliminary data.</text>
</comment>
<keyword evidence="2 8" id="KW-0808">Transferase</keyword>
<gene>
    <name evidence="8" type="primary">cmk</name>
    <name evidence="10" type="ORF">BHQ18_25840</name>
</gene>
<name>A0A1E3RAJ8_MYCFV</name>
<dbReference type="EMBL" id="MIHA01000027">
    <property type="protein sequence ID" value="ODQ86940.1"/>
    <property type="molecule type" value="Genomic_DNA"/>
</dbReference>
<dbReference type="GO" id="GO:0015949">
    <property type="term" value="P:nucleobase-containing small molecule interconversion"/>
    <property type="evidence" value="ECO:0007669"/>
    <property type="project" value="TreeGrafter"/>
</dbReference>
<evidence type="ECO:0000256" key="3">
    <source>
        <dbReference type="ARBA" id="ARBA00022741"/>
    </source>
</evidence>
<evidence type="ECO:0000256" key="6">
    <source>
        <dbReference type="ARBA" id="ARBA00047615"/>
    </source>
</evidence>
<dbReference type="InterPro" id="IPR011994">
    <property type="entry name" value="Cytidylate_kinase_dom"/>
</dbReference>
<dbReference type="GO" id="GO:0036431">
    <property type="term" value="F:dCMP kinase activity"/>
    <property type="evidence" value="ECO:0007669"/>
    <property type="project" value="InterPro"/>
</dbReference>
<evidence type="ECO:0000256" key="8">
    <source>
        <dbReference type="HAMAP-Rule" id="MF_00238"/>
    </source>
</evidence>
<dbReference type="SUPFAM" id="SSF52540">
    <property type="entry name" value="P-loop containing nucleoside triphosphate hydrolases"/>
    <property type="match status" value="1"/>
</dbReference>